<evidence type="ECO:0000256" key="1">
    <source>
        <dbReference type="SAM" id="Phobius"/>
    </source>
</evidence>
<dbReference type="EMBL" id="MN740276">
    <property type="protein sequence ID" value="QHT97400.1"/>
    <property type="molecule type" value="Genomic_DNA"/>
</dbReference>
<proteinExistence type="predicted"/>
<sequence length="98" mass="11408">MAEKDEYGFDKKYRYNREEDYPVKKTKFNVKSILFYISITIIIISILLSCSLAGYIAWNSVTNDPIIIKIIKTNLAILFSPLFLTYVFVKSIVFKLPN</sequence>
<reference evidence="2" key="1">
    <citation type="journal article" date="2020" name="Nature">
        <title>Giant virus diversity and host interactions through global metagenomics.</title>
        <authorList>
            <person name="Schulz F."/>
            <person name="Roux S."/>
            <person name="Paez-Espino D."/>
            <person name="Jungbluth S."/>
            <person name="Walsh D.A."/>
            <person name="Denef V.J."/>
            <person name="McMahon K.D."/>
            <person name="Konstantinidis K.T."/>
            <person name="Eloe-Fadrosh E.A."/>
            <person name="Kyrpides N.C."/>
            <person name="Woyke T."/>
        </authorList>
    </citation>
    <scope>NUCLEOTIDE SEQUENCE</scope>
    <source>
        <strain evidence="2">GVMAG-M-3300025138-11</strain>
    </source>
</reference>
<keyword evidence="1" id="KW-1133">Transmembrane helix</keyword>
<feature type="transmembrane region" description="Helical" evidence="1">
    <location>
        <begin position="70"/>
        <end position="89"/>
    </location>
</feature>
<evidence type="ECO:0000313" key="2">
    <source>
        <dbReference type="EMBL" id="QHT97400.1"/>
    </source>
</evidence>
<accession>A0A6C0IXY7</accession>
<name>A0A6C0IXY7_9ZZZZ</name>
<feature type="transmembrane region" description="Helical" evidence="1">
    <location>
        <begin position="33"/>
        <end position="58"/>
    </location>
</feature>
<keyword evidence="1" id="KW-0472">Membrane</keyword>
<dbReference type="AlphaFoldDB" id="A0A6C0IXY7"/>
<protein>
    <submittedName>
        <fullName evidence="2">Uncharacterized protein</fullName>
    </submittedName>
</protein>
<organism evidence="2">
    <name type="scientific">viral metagenome</name>
    <dbReference type="NCBI Taxonomy" id="1070528"/>
    <lineage>
        <taxon>unclassified sequences</taxon>
        <taxon>metagenomes</taxon>
        <taxon>organismal metagenomes</taxon>
    </lineage>
</organism>
<keyword evidence="1" id="KW-0812">Transmembrane</keyword>